<evidence type="ECO:0000313" key="3">
    <source>
        <dbReference type="EMBL" id="CAB0037921.1"/>
    </source>
</evidence>
<evidence type="ECO:0000313" key="4">
    <source>
        <dbReference type="Proteomes" id="UP000479190"/>
    </source>
</evidence>
<feature type="region of interest" description="Disordered" evidence="2">
    <location>
        <begin position="234"/>
        <end position="260"/>
    </location>
</feature>
<keyword evidence="4" id="KW-1185">Reference proteome</keyword>
<sequence length="260" mass="28986">MVKGGVRGDGSGLRSVRLGTPGLSIDVCPCGLCSPSFTAVAMPRLACAFGVRDTSHGHLSLNPKVPRMRIEDFKCFPRIRALKFYNYALPAANLQLENNTEITLTLLQEEIATLKRQQQLQQQPFQEQQKQQQPQQQALPQNVQQPCPAQVLQQQQPPQLQPVLMQSQLAQNDQHVHAQQATSQGQQQQSQQLVQLQLQMQQQEQQLQQQQALRAALMQLQLLPSVAAQMNVSNQNPLELPAPLTPNSSASVEEPKENEK</sequence>
<feature type="region of interest" description="Disordered" evidence="2">
    <location>
        <begin position="125"/>
        <end position="156"/>
    </location>
</feature>
<feature type="coiled-coil region" evidence="1">
    <location>
        <begin position="186"/>
        <end position="220"/>
    </location>
</feature>
<dbReference type="EMBL" id="CADCXV010000879">
    <property type="protein sequence ID" value="CAB0037921.1"/>
    <property type="molecule type" value="Genomic_DNA"/>
</dbReference>
<reference evidence="3 4" key="1">
    <citation type="submission" date="2020-02" db="EMBL/GenBank/DDBJ databases">
        <authorList>
            <person name="Ferguson B K."/>
        </authorList>
    </citation>
    <scope>NUCLEOTIDE SEQUENCE [LARGE SCALE GENOMIC DNA]</scope>
</reference>
<accession>A0A6H5IMP1</accession>
<evidence type="ECO:0000256" key="1">
    <source>
        <dbReference type="SAM" id="Coils"/>
    </source>
</evidence>
<organism evidence="3 4">
    <name type="scientific">Trichogramma brassicae</name>
    <dbReference type="NCBI Taxonomy" id="86971"/>
    <lineage>
        <taxon>Eukaryota</taxon>
        <taxon>Metazoa</taxon>
        <taxon>Ecdysozoa</taxon>
        <taxon>Arthropoda</taxon>
        <taxon>Hexapoda</taxon>
        <taxon>Insecta</taxon>
        <taxon>Pterygota</taxon>
        <taxon>Neoptera</taxon>
        <taxon>Endopterygota</taxon>
        <taxon>Hymenoptera</taxon>
        <taxon>Apocrita</taxon>
        <taxon>Proctotrupomorpha</taxon>
        <taxon>Chalcidoidea</taxon>
        <taxon>Trichogrammatidae</taxon>
        <taxon>Trichogramma</taxon>
    </lineage>
</organism>
<proteinExistence type="predicted"/>
<dbReference type="AlphaFoldDB" id="A0A6H5IMP1"/>
<evidence type="ECO:0000256" key="2">
    <source>
        <dbReference type="SAM" id="MobiDB-lite"/>
    </source>
</evidence>
<name>A0A6H5IMP1_9HYME</name>
<keyword evidence="1" id="KW-0175">Coiled coil</keyword>
<dbReference type="Proteomes" id="UP000479190">
    <property type="component" value="Unassembled WGS sequence"/>
</dbReference>
<protein>
    <submittedName>
        <fullName evidence="3">Uncharacterized protein</fullName>
    </submittedName>
</protein>
<gene>
    <name evidence="3" type="ORF">TBRA_LOCUS9724</name>
</gene>